<gene>
    <name evidence="1" type="ORF">N0V91_001600</name>
</gene>
<dbReference type="AlphaFoldDB" id="A0A9W8ZLZ6"/>
<organism evidence="1 2">
    <name type="scientific">Didymella pomorum</name>
    <dbReference type="NCBI Taxonomy" id="749634"/>
    <lineage>
        <taxon>Eukaryota</taxon>
        <taxon>Fungi</taxon>
        <taxon>Dikarya</taxon>
        <taxon>Ascomycota</taxon>
        <taxon>Pezizomycotina</taxon>
        <taxon>Dothideomycetes</taxon>
        <taxon>Pleosporomycetidae</taxon>
        <taxon>Pleosporales</taxon>
        <taxon>Pleosporineae</taxon>
        <taxon>Didymellaceae</taxon>
        <taxon>Didymella</taxon>
    </lineage>
</organism>
<name>A0A9W8ZLZ6_9PLEO</name>
<accession>A0A9W8ZLZ6</accession>
<keyword evidence="2" id="KW-1185">Reference proteome</keyword>
<reference evidence="1" key="1">
    <citation type="submission" date="2022-10" db="EMBL/GenBank/DDBJ databases">
        <title>Tapping the CABI collections for fungal endophytes: first genome assemblies for Collariella, Neodidymelliopsis, Ascochyta clinopodiicola, Didymella pomorum, Didymosphaeria variabile, Neocosmospora piperis and Neocucurbitaria cava.</title>
        <authorList>
            <person name="Hill R."/>
        </authorList>
    </citation>
    <scope>NUCLEOTIDE SEQUENCE</scope>
    <source>
        <strain evidence="1">IMI 355091</strain>
    </source>
</reference>
<proteinExistence type="predicted"/>
<dbReference type="OrthoDB" id="9971601at2759"/>
<evidence type="ECO:0000313" key="2">
    <source>
        <dbReference type="Proteomes" id="UP001140510"/>
    </source>
</evidence>
<evidence type="ECO:0000313" key="1">
    <source>
        <dbReference type="EMBL" id="KAJ4411224.1"/>
    </source>
</evidence>
<protein>
    <submittedName>
        <fullName evidence="1">Uncharacterized protein</fullName>
    </submittedName>
</protein>
<dbReference type="EMBL" id="JAPEVA010000006">
    <property type="protein sequence ID" value="KAJ4411224.1"/>
    <property type="molecule type" value="Genomic_DNA"/>
</dbReference>
<dbReference type="PANTHER" id="PTHR36142">
    <property type="entry name" value="METALLO-HYDROLASE/OXIDOREDUCTASE SUPERFAMILY PROTEIN"/>
    <property type="match status" value="1"/>
</dbReference>
<dbReference type="Proteomes" id="UP001140510">
    <property type="component" value="Unassembled WGS sequence"/>
</dbReference>
<dbReference type="PANTHER" id="PTHR36142:SF2">
    <property type="entry name" value="METALLO-HYDROLASE_OXIDOREDUCTASE SUPERFAMILY PROTEIN"/>
    <property type="match status" value="1"/>
</dbReference>
<sequence length="286" mass="31809">MAYERISRYKAHFDTQQDLRPILTSLNGDNSWLLSLPRPVSERKASSKAYFHLVHDPWLNGPEVQVSPWLIYLSLSSTPALTDGAGVDRLVRKIEGAAADAGFISKVKEAVSEDKAAIDAIVINFHYGDHLHAPTLLTFDPQIPIFTTSDGAPIISKLNHFANITTYPDLSPNFLGDWSAYVTIPGLPPYLTLFRIKGHHELNFLTALLWQSAPKTWEAILHSPHGLHTNTPALQSLLAHGGPRFSTLALLHGLKESWTWGWQTTFGAKTVRITIDWDMVDWCGGL</sequence>
<comment type="caution">
    <text evidence="1">The sequence shown here is derived from an EMBL/GenBank/DDBJ whole genome shotgun (WGS) entry which is preliminary data.</text>
</comment>